<organism evidence="1 2">
    <name type="scientific">Cetraspora pellucida</name>
    <dbReference type="NCBI Taxonomy" id="1433469"/>
    <lineage>
        <taxon>Eukaryota</taxon>
        <taxon>Fungi</taxon>
        <taxon>Fungi incertae sedis</taxon>
        <taxon>Mucoromycota</taxon>
        <taxon>Glomeromycotina</taxon>
        <taxon>Glomeromycetes</taxon>
        <taxon>Diversisporales</taxon>
        <taxon>Gigasporaceae</taxon>
        <taxon>Cetraspora</taxon>
    </lineage>
</organism>
<protein>
    <submittedName>
        <fullName evidence="1">4220_t:CDS:1</fullName>
    </submittedName>
</protein>
<name>A0ACA9LH44_9GLOM</name>
<feature type="non-terminal residue" evidence="1">
    <location>
        <position position="130"/>
    </location>
</feature>
<accession>A0ACA9LH44</accession>
<dbReference type="Proteomes" id="UP000789366">
    <property type="component" value="Unassembled WGS sequence"/>
</dbReference>
<evidence type="ECO:0000313" key="1">
    <source>
        <dbReference type="EMBL" id="CAG8528164.1"/>
    </source>
</evidence>
<proteinExistence type="predicted"/>
<gene>
    <name evidence="1" type="ORF">SPELUC_LOCUS4244</name>
</gene>
<dbReference type="EMBL" id="CAJVPW010003695">
    <property type="protein sequence ID" value="CAG8528164.1"/>
    <property type="molecule type" value="Genomic_DNA"/>
</dbReference>
<comment type="caution">
    <text evidence="1">The sequence shown here is derived from an EMBL/GenBank/DDBJ whole genome shotgun (WGS) entry which is preliminary data.</text>
</comment>
<sequence length="130" mass="15567">MGIDIVGPFPVTPNVKKYIVVATKYLTKWPEAHALKWDDQVFYLRNQIYNEKLDLLTLLQYYYFIEERLAEKFWRSDIRRKIYISTYAFAKLSNENFETLVEKARVVKEQEVEMLLEGLHPSQELSNKKE</sequence>
<evidence type="ECO:0000313" key="2">
    <source>
        <dbReference type="Proteomes" id="UP000789366"/>
    </source>
</evidence>
<reference evidence="1" key="1">
    <citation type="submission" date="2021-06" db="EMBL/GenBank/DDBJ databases">
        <authorList>
            <person name="Kallberg Y."/>
            <person name="Tangrot J."/>
            <person name="Rosling A."/>
        </authorList>
    </citation>
    <scope>NUCLEOTIDE SEQUENCE</scope>
    <source>
        <strain evidence="1">28 12/20/2015</strain>
    </source>
</reference>
<keyword evidence="2" id="KW-1185">Reference proteome</keyword>